<dbReference type="EMBL" id="BASH01000001">
    <property type="protein sequence ID" value="GAD15609.1"/>
    <property type="molecule type" value="Genomic_DNA"/>
</dbReference>
<organism evidence="2 3">
    <name type="scientific">Lentilactobacillus otakiensis DSM 19908 = JCM 15040</name>
    <dbReference type="NCBI Taxonomy" id="1423780"/>
    <lineage>
        <taxon>Bacteria</taxon>
        <taxon>Bacillati</taxon>
        <taxon>Bacillota</taxon>
        <taxon>Bacilli</taxon>
        <taxon>Lactobacillales</taxon>
        <taxon>Lactobacillaceae</taxon>
        <taxon>Lentilactobacillus</taxon>
    </lineage>
</organism>
<dbReference type="PATRIC" id="fig|1423780.4.peg.1492"/>
<feature type="transmembrane region" description="Helical" evidence="1">
    <location>
        <begin position="33"/>
        <end position="60"/>
    </location>
</feature>
<reference evidence="3" key="1">
    <citation type="journal article" date="2013" name="Genome Announc.">
        <title>Draft Genome Sequence of D-Branched-Chain Amino Acid Producer Lactobacillus otakiensis JCM 15040T, Isolated from a Traditional Japanese Pickle.</title>
        <authorList>
            <person name="Doi K."/>
            <person name="Mori K."/>
            <person name="Mutaguchi Y."/>
            <person name="Tashiro K."/>
            <person name="Fujino Y."/>
            <person name="Ohmori T."/>
            <person name="Kuhara S."/>
            <person name="Ohshima T."/>
        </authorList>
    </citation>
    <scope>NUCLEOTIDE SEQUENCE [LARGE SCALE GENOMIC DNA]</scope>
    <source>
        <strain evidence="3">JCM 15040</strain>
    </source>
</reference>
<dbReference type="eggNOG" id="ENOG5033DT5">
    <property type="taxonomic scope" value="Bacteria"/>
</dbReference>
<evidence type="ECO:0008006" key="4">
    <source>
        <dbReference type="Google" id="ProtNLM"/>
    </source>
</evidence>
<dbReference type="STRING" id="1423780.FD05_GL001481"/>
<keyword evidence="1" id="KW-0812">Transmembrane</keyword>
<name>S4NAF3_9LACO</name>
<keyword evidence="1" id="KW-0472">Membrane</keyword>
<dbReference type="NCBIfam" id="NF033218">
    <property type="entry name" value="anchor_AmaP"/>
    <property type="match status" value="1"/>
</dbReference>
<evidence type="ECO:0000256" key="1">
    <source>
        <dbReference type="SAM" id="Phobius"/>
    </source>
</evidence>
<dbReference type="AlphaFoldDB" id="S4NAF3"/>
<evidence type="ECO:0000313" key="3">
    <source>
        <dbReference type="Proteomes" id="UP000016361"/>
    </source>
</evidence>
<sequence length="175" mass="19416">MIGIVQSAWLVGLVVPIDHVSSTIGKTAQTGTPWILVTAIAISVIVALVSLIMIITAICTPRKADQLRFKSSNGRLTISKSAIEKILQNRIMEQGNVNDVKVKLRLRTKNRVARVTVTAVDKLNQDLVQLGEEIQTIVTKQVQQLMDVEVKKVRVKVTPFETSNRRQKASRPRVV</sequence>
<evidence type="ECO:0000313" key="2">
    <source>
        <dbReference type="EMBL" id="GAD15609.1"/>
    </source>
</evidence>
<keyword evidence="1" id="KW-1133">Transmembrane helix</keyword>
<accession>S4NAF3</accession>
<gene>
    <name evidence="2" type="ORF">LOT_0147</name>
</gene>
<dbReference type="Proteomes" id="UP000016361">
    <property type="component" value="Unassembled WGS sequence"/>
</dbReference>
<keyword evidence="3" id="KW-1185">Reference proteome</keyword>
<protein>
    <recommendedName>
        <fullName evidence="4">Alkaline shock response membrane anchor protein AmaP</fullName>
    </recommendedName>
</protein>
<proteinExistence type="predicted"/>
<comment type="caution">
    <text evidence="2">The sequence shown here is derived from an EMBL/GenBank/DDBJ whole genome shotgun (WGS) entry which is preliminary data.</text>
</comment>